<gene>
    <name evidence="2" type="ORF">CVM39_14255</name>
    <name evidence="3" type="ORF">SAMN06297129_0305</name>
</gene>
<keyword evidence="1" id="KW-0732">Signal</keyword>
<protein>
    <submittedName>
        <fullName evidence="3">Uncharacterized protein</fullName>
    </submittedName>
</protein>
<evidence type="ECO:0000313" key="2">
    <source>
        <dbReference type="EMBL" id="PJE27736.1"/>
    </source>
</evidence>
<evidence type="ECO:0000256" key="1">
    <source>
        <dbReference type="SAM" id="SignalP"/>
    </source>
</evidence>
<sequence length="99" mass="9964">MENLSISLVALALCLSGPVLALASLPPVNHGLVLVVSPPWTEREAQILAAGGRGIGPRIAAMGTLAQADAPDFGPRLRAAGPFLVLDGRALTALCGVTG</sequence>
<evidence type="ECO:0000313" key="4">
    <source>
        <dbReference type="Proteomes" id="UP000231655"/>
    </source>
</evidence>
<dbReference type="Proteomes" id="UP000231702">
    <property type="component" value="Unassembled WGS sequence"/>
</dbReference>
<dbReference type="OrthoDB" id="7866935at2"/>
<dbReference type="EMBL" id="OBEA01000001">
    <property type="protein sequence ID" value="SNY37377.1"/>
    <property type="molecule type" value="Genomic_DNA"/>
</dbReference>
<dbReference type="EMBL" id="PGTD01000017">
    <property type="protein sequence ID" value="PJE27736.1"/>
    <property type="molecule type" value="Genomic_DNA"/>
</dbReference>
<name>A0A285HNX0_9RHOB</name>
<reference evidence="2 5" key="2">
    <citation type="journal article" date="2018" name="Int. J. Syst. Evol. Microbiol.">
        <title>Pseudooceanicola lipolyticus sp. nov., a marine alphaproteobacterium, reclassification of Oceanicola flagellatus as Pseudooceanicola flagellatus comb. nov. and emended description of the genus Pseudooceanicola.</title>
        <authorList>
            <person name="Huang M.-M."/>
            <person name="Guo L.-L."/>
            <person name="Wu Y.-H."/>
            <person name="Lai Q.-L."/>
            <person name="Shao Z.-Z."/>
            <person name="Wang C.-S."/>
            <person name="Wu M."/>
            <person name="Xu X.-W."/>
        </authorList>
    </citation>
    <scope>NUCLEOTIDE SEQUENCE [LARGE SCALE GENOMIC DNA]</scope>
    <source>
        <strain evidence="2 5">Ar-45</strain>
    </source>
</reference>
<evidence type="ECO:0000313" key="5">
    <source>
        <dbReference type="Proteomes" id="UP000231702"/>
    </source>
</evidence>
<proteinExistence type="predicted"/>
<feature type="signal peptide" evidence="1">
    <location>
        <begin position="1"/>
        <end position="21"/>
    </location>
</feature>
<dbReference type="Proteomes" id="UP000231655">
    <property type="component" value="Unassembled WGS sequence"/>
</dbReference>
<feature type="chain" id="PRO_5012515603" evidence="1">
    <location>
        <begin position="22"/>
        <end position="99"/>
    </location>
</feature>
<accession>A0A285HNX0</accession>
<dbReference type="AlphaFoldDB" id="A0A285HNX0"/>
<reference evidence="3 4" key="1">
    <citation type="submission" date="2017-09" db="EMBL/GenBank/DDBJ databases">
        <authorList>
            <person name="Ehlers B."/>
            <person name="Leendertz F.H."/>
        </authorList>
    </citation>
    <scope>NUCLEOTIDE SEQUENCE [LARGE SCALE GENOMIC DNA]</scope>
    <source>
        <strain evidence="3 4">CGMCC 1.12662</strain>
    </source>
</reference>
<evidence type="ECO:0000313" key="3">
    <source>
        <dbReference type="EMBL" id="SNY37377.1"/>
    </source>
</evidence>
<keyword evidence="5" id="KW-1185">Reference proteome</keyword>
<dbReference type="RefSeq" id="WP_097144104.1">
    <property type="nucleotide sequence ID" value="NZ_OBEA01000001.1"/>
</dbReference>
<organism evidence="3 4">
    <name type="scientific">Pseudooceanicola antarcticus</name>
    <dbReference type="NCBI Taxonomy" id="1247613"/>
    <lineage>
        <taxon>Bacteria</taxon>
        <taxon>Pseudomonadati</taxon>
        <taxon>Pseudomonadota</taxon>
        <taxon>Alphaproteobacteria</taxon>
        <taxon>Rhodobacterales</taxon>
        <taxon>Paracoccaceae</taxon>
        <taxon>Pseudooceanicola</taxon>
    </lineage>
</organism>